<dbReference type="GO" id="GO:1990247">
    <property type="term" value="F:N6-methyladenosine-containing RNA reader activity"/>
    <property type="evidence" value="ECO:0007669"/>
    <property type="project" value="TreeGrafter"/>
</dbReference>
<dbReference type="InterPro" id="IPR007275">
    <property type="entry name" value="YTH_domain"/>
</dbReference>
<accession>A0A1Y1UGJ6</accession>
<dbReference type="CDD" id="cd21134">
    <property type="entry name" value="YTH"/>
    <property type="match status" value="1"/>
</dbReference>
<dbReference type="GO" id="GO:0003729">
    <property type="term" value="F:mRNA binding"/>
    <property type="evidence" value="ECO:0007669"/>
    <property type="project" value="TreeGrafter"/>
</dbReference>
<keyword evidence="4" id="KW-1185">Reference proteome</keyword>
<feature type="domain" description="YTH" evidence="2">
    <location>
        <begin position="294"/>
        <end position="552"/>
    </location>
</feature>
<dbReference type="Proteomes" id="UP000193218">
    <property type="component" value="Unassembled WGS sequence"/>
</dbReference>
<dbReference type="Pfam" id="PF04146">
    <property type="entry name" value="YTH"/>
    <property type="match status" value="1"/>
</dbReference>
<feature type="compositionally biased region" description="Basic and acidic residues" evidence="1">
    <location>
        <begin position="251"/>
        <end position="268"/>
    </location>
</feature>
<protein>
    <submittedName>
        <fullName evidence="3">YT521-B-like domain-domain-containing protein</fullName>
    </submittedName>
</protein>
<proteinExistence type="predicted"/>
<feature type="region of interest" description="Disordered" evidence="1">
    <location>
        <begin position="243"/>
        <end position="278"/>
    </location>
</feature>
<dbReference type="InParanoid" id="A0A1Y1UGJ6"/>
<dbReference type="PANTHER" id="PTHR12357:SF3">
    <property type="entry name" value="YTH DOMAIN-CONTAINING PROTEIN 1"/>
    <property type="match status" value="1"/>
</dbReference>
<evidence type="ECO:0000259" key="2">
    <source>
        <dbReference type="PROSITE" id="PS50882"/>
    </source>
</evidence>
<reference evidence="3 4" key="1">
    <citation type="submission" date="2017-03" db="EMBL/GenBank/DDBJ databases">
        <title>Widespread Adenine N6-methylation of Active Genes in Fungi.</title>
        <authorList>
            <consortium name="DOE Joint Genome Institute"/>
            <person name="Mondo S.J."/>
            <person name="Dannebaum R.O."/>
            <person name="Kuo R.C."/>
            <person name="Louie K.B."/>
            <person name="Bewick A.J."/>
            <person name="Labutti K."/>
            <person name="Haridas S."/>
            <person name="Kuo A."/>
            <person name="Salamov A."/>
            <person name="Ahrendt S.R."/>
            <person name="Lau R."/>
            <person name="Bowen B.P."/>
            <person name="Lipzen A."/>
            <person name="Sullivan W."/>
            <person name="Andreopoulos W.B."/>
            <person name="Clum A."/>
            <person name="Lindquist E."/>
            <person name="Daum C."/>
            <person name="Northen T.R."/>
            <person name="Ramamoorthy G."/>
            <person name="Schmitz R.J."/>
            <person name="Gryganskyi A."/>
            <person name="Culley D."/>
            <person name="Magnuson J."/>
            <person name="James T.Y."/>
            <person name="O'Malley M.A."/>
            <person name="Stajich J.E."/>
            <person name="Spatafora J.W."/>
            <person name="Visel A."/>
            <person name="Grigoriev I.V."/>
        </authorList>
    </citation>
    <scope>NUCLEOTIDE SEQUENCE [LARGE SCALE GENOMIC DNA]</scope>
    <source>
        <strain evidence="3 4">NRRL Y-17943</strain>
    </source>
</reference>
<dbReference type="PANTHER" id="PTHR12357">
    <property type="entry name" value="YTH YT521-B HOMOLOGY DOMAIN-CONTAINING"/>
    <property type="match status" value="1"/>
</dbReference>
<name>A0A1Y1UGJ6_9TREE</name>
<dbReference type="InterPro" id="IPR035979">
    <property type="entry name" value="RBD_domain_sf"/>
</dbReference>
<feature type="region of interest" description="Disordered" evidence="1">
    <location>
        <begin position="1"/>
        <end position="25"/>
    </location>
</feature>
<dbReference type="PROSITE" id="PS50882">
    <property type="entry name" value="YTH"/>
    <property type="match status" value="1"/>
</dbReference>
<dbReference type="GO" id="GO:0005654">
    <property type="term" value="C:nucleoplasm"/>
    <property type="evidence" value="ECO:0007669"/>
    <property type="project" value="TreeGrafter"/>
</dbReference>
<dbReference type="GeneID" id="33560012"/>
<gene>
    <name evidence="3" type="ORF">BD324DRAFT_650798</name>
</gene>
<dbReference type="AlphaFoldDB" id="A0A1Y1UGJ6"/>
<dbReference type="SUPFAM" id="SSF54928">
    <property type="entry name" value="RNA-binding domain, RBD"/>
    <property type="match status" value="1"/>
</dbReference>
<evidence type="ECO:0000256" key="1">
    <source>
        <dbReference type="SAM" id="MobiDB-lite"/>
    </source>
</evidence>
<dbReference type="EMBL" id="NBSH01000006">
    <property type="protein sequence ID" value="ORX37191.1"/>
    <property type="molecule type" value="Genomic_DNA"/>
</dbReference>
<organism evidence="3 4">
    <name type="scientific">Kockovaella imperatae</name>
    <dbReference type="NCBI Taxonomy" id="4999"/>
    <lineage>
        <taxon>Eukaryota</taxon>
        <taxon>Fungi</taxon>
        <taxon>Dikarya</taxon>
        <taxon>Basidiomycota</taxon>
        <taxon>Agaricomycotina</taxon>
        <taxon>Tremellomycetes</taxon>
        <taxon>Tremellales</taxon>
        <taxon>Cuniculitremaceae</taxon>
        <taxon>Kockovaella</taxon>
    </lineage>
</organism>
<evidence type="ECO:0000313" key="4">
    <source>
        <dbReference type="Proteomes" id="UP000193218"/>
    </source>
</evidence>
<comment type="caution">
    <text evidence="3">The sequence shown here is derived from an EMBL/GenBank/DDBJ whole genome shotgun (WGS) entry which is preliminary data.</text>
</comment>
<feature type="region of interest" description="Disordered" evidence="1">
    <location>
        <begin position="53"/>
        <end position="141"/>
    </location>
</feature>
<dbReference type="RefSeq" id="XP_021871229.1">
    <property type="nucleotide sequence ID" value="XM_022018203.1"/>
</dbReference>
<dbReference type="Gene3D" id="3.10.590.10">
    <property type="entry name" value="ph1033 like domains"/>
    <property type="match status" value="2"/>
</dbReference>
<dbReference type="STRING" id="4999.A0A1Y1UGJ6"/>
<evidence type="ECO:0000313" key="3">
    <source>
        <dbReference type="EMBL" id="ORX37191.1"/>
    </source>
</evidence>
<dbReference type="OrthoDB" id="6103986at2759"/>
<dbReference type="GO" id="GO:0000381">
    <property type="term" value="P:regulation of alternative mRNA splicing, via spliceosome"/>
    <property type="evidence" value="ECO:0007669"/>
    <property type="project" value="TreeGrafter"/>
</dbReference>
<dbReference type="GO" id="GO:0000398">
    <property type="term" value="P:mRNA splicing, via spliceosome"/>
    <property type="evidence" value="ECO:0007669"/>
    <property type="project" value="TreeGrafter"/>
</dbReference>
<dbReference type="InterPro" id="IPR045168">
    <property type="entry name" value="YTH_prot"/>
</dbReference>
<feature type="compositionally biased region" description="Polar residues" evidence="1">
    <location>
        <begin position="107"/>
        <end position="116"/>
    </location>
</feature>
<sequence>MSIDSRGQAPQDYTQPMHFPPFPQYPPQIQGHYPIHFPSPYLLDPSGSGYYSPPSYLGGRPSPHQPAFPPSTWSSPPMSPVQSYYRGHGRHQSFAEESPNPAHHPPSSFQPMSSNRPWRAPERRSWSGPGSERMERKAYHPQAPANRSDWVMWVGNVPPGSSHEELWGFFNQPIPSSREPWRGPASIFLISRSSCAFVNLSCQEDLDIAVAFFNNKSLRPWDPRCPRLVCRVRRRDDDLRAGVGAQRGTGMHRDWVKQKQVEEAEHSPPQKSTHQSSASYASTNSSFLAKHFPVRVFILKSATKTELEDSVKTGTWRTQKHNEPILDQAFRTSTDVYLIFGANRTGEFFGFAKMIDYIDKERFAKSSGSSKASRPEAIVEESDDRRRASSDPVPSTLVLPLDTARIADTSPAELSPVAENVVRENKSNTDPIGSRAHKQLEARAKTQPSYFDIPEHDTQRADQIGAQKVEADTNEVDKDGVRRRDTISREDKPADLEELGQPFAIQWIKTGSLPFGRTKHLRNPWNADREVKVSRDGTEVEPNVGLQFMAEWDKLSTTVTLSSSPSAGAPTYASV</sequence>
<feature type="region of interest" description="Disordered" evidence="1">
    <location>
        <begin position="365"/>
        <end position="396"/>
    </location>
</feature>
<feature type="compositionally biased region" description="Low complexity" evidence="1">
    <location>
        <begin position="53"/>
        <end position="62"/>
    </location>
</feature>